<feature type="non-terminal residue" evidence="1">
    <location>
        <position position="1"/>
    </location>
</feature>
<sequence length="40" mass="4075">MFDPSTYDNIAAGVIASGNCGSDNTMGLIYTSNSSNGQNS</sequence>
<reference evidence="1" key="1">
    <citation type="submission" date="2021-02" db="EMBL/GenBank/DDBJ databases">
        <authorList>
            <person name="Nowell W R."/>
        </authorList>
    </citation>
    <scope>NUCLEOTIDE SEQUENCE</scope>
</reference>
<comment type="caution">
    <text evidence="1">The sequence shown here is derived from an EMBL/GenBank/DDBJ whole genome shotgun (WGS) entry which is preliminary data.</text>
</comment>
<name>A0A820LNU2_9BILA</name>
<dbReference type="Proteomes" id="UP000663836">
    <property type="component" value="Unassembled WGS sequence"/>
</dbReference>
<dbReference type="AlphaFoldDB" id="A0A820LNU2"/>
<gene>
    <name evidence="1" type="ORF">JBS370_LOCUS42205</name>
</gene>
<accession>A0A820LNU2</accession>
<organism evidence="1 2">
    <name type="scientific">Rotaria sordida</name>
    <dbReference type="NCBI Taxonomy" id="392033"/>
    <lineage>
        <taxon>Eukaryota</taxon>
        <taxon>Metazoa</taxon>
        <taxon>Spiralia</taxon>
        <taxon>Gnathifera</taxon>
        <taxon>Rotifera</taxon>
        <taxon>Eurotatoria</taxon>
        <taxon>Bdelloidea</taxon>
        <taxon>Philodinida</taxon>
        <taxon>Philodinidae</taxon>
        <taxon>Rotaria</taxon>
    </lineage>
</organism>
<dbReference type="EMBL" id="CAJOBD010053751">
    <property type="protein sequence ID" value="CAF4360005.1"/>
    <property type="molecule type" value="Genomic_DNA"/>
</dbReference>
<proteinExistence type="predicted"/>
<evidence type="ECO:0000313" key="1">
    <source>
        <dbReference type="EMBL" id="CAF4360005.1"/>
    </source>
</evidence>
<protein>
    <submittedName>
        <fullName evidence="1">Uncharacterized protein</fullName>
    </submittedName>
</protein>
<evidence type="ECO:0000313" key="2">
    <source>
        <dbReference type="Proteomes" id="UP000663836"/>
    </source>
</evidence>